<reference evidence="2 3" key="1">
    <citation type="submission" date="2024-06" db="EMBL/GenBank/DDBJ databases">
        <title>Sorghum-associated microbial communities from plants grown in Nebraska, USA.</title>
        <authorList>
            <person name="Schachtman D."/>
        </authorList>
    </citation>
    <scope>NUCLEOTIDE SEQUENCE [LARGE SCALE GENOMIC DNA]</scope>
    <source>
        <strain evidence="2 3">2857</strain>
    </source>
</reference>
<feature type="region of interest" description="Disordered" evidence="1">
    <location>
        <begin position="59"/>
        <end position="92"/>
    </location>
</feature>
<keyword evidence="3" id="KW-1185">Reference proteome</keyword>
<comment type="caution">
    <text evidence="2">The sequence shown here is derived from an EMBL/GenBank/DDBJ whole genome shotgun (WGS) entry which is preliminary data.</text>
</comment>
<protein>
    <submittedName>
        <fullName evidence="2">Uncharacterized protein</fullName>
    </submittedName>
</protein>
<evidence type="ECO:0000313" key="3">
    <source>
        <dbReference type="Proteomes" id="UP001549257"/>
    </source>
</evidence>
<dbReference type="EMBL" id="JBEPSJ010000003">
    <property type="protein sequence ID" value="MET4583094.1"/>
    <property type="molecule type" value="Genomic_DNA"/>
</dbReference>
<proteinExistence type="predicted"/>
<dbReference type="Proteomes" id="UP001549257">
    <property type="component" value="Unassembled WGS sequence"/>
</dbReference>
<dbReference type="RefSeq" id="WP_354025265.1">
    <property type="nucleotide sequence ID" value="NZ_JBEPSJ010000003.1"/>
</dbReference>
<gene>
    <name evidence="2" type="ORF">ABIE21_002613</name>
</gene>
<evidence type="ECO:0000313" key="2">
    <source>
        <dbReference type="EMBL" id="MET4583094.1"/>
    </source>
</evidence>
<accession>A0ABV2QPX5</accession>
<organism evidence="2 3">
    <name type="scientific">Conyzicola nivalis</name>
    <dbReference type="NCBI Taxonomy" id="1477021"/>
    <lineage>
        <taxon>Bacteria</taxon>
        <taxon>Bacillati</taxon>
        <taxon>Actinomycetota</taxon>
        <taxon>Actinomycetes</taxon>
        <taxon>Micrococcales</taxon>
        <taxon>Microbacteriaceae</taxon>
        <taxon>Conyzicola</taxon>
    </lineage>
</organism>
<evidence type="ECO:0000256" key="1">
    <source>
        <dbReference type="SAM" id="MobiDB-lite"/>
    </source>
</evidence>
<sequence length="92" mass="9676">MSKKIDSARKDLTKALKKHAEVVGATAVSLKKAQRAAAEVHLAAIAYVAAVEAKTGLTSPFGDTLQPGLDTSTMDSLSAERDALATKKPRKK</sequence>
<name>A0ABV2QPX5_9MICO</name>